<comment type="caution">
    <text evidence="7">The sequence shown here is derived from an EMBL/GenBank/DDBJ whole genome shotgun (WGS) entry which is preliminary data.</text>
</comment>
<dbReference type="Gene3D" id="2.10.70.10">
    <property type="entry name" value="Complement Module, domain 1"/>
    <property type="match status" value="2"/>
</dbReference>
<dbReference type="EMBL" id="JAODUO010001051">
    <property type="protein sequence ID" value="KAK2171571.1"/>
    <property type="molecule type" value="Genomic_DNA"/>
</dbReference>
<dbReference type="Proteomes" id="UP001209878">
    <property type="component" value="Unassembled WGS sequence"/>
</dbReference>
<evidence type="ECO:0000259" key="6">
    <source>
        <dbReference type="PROSITE" id="PS50923"/>
    </source>
</evidence>
<evidence type="ECO:0000256" key="2">
    <source>
        <dbReference type="ARBA" id="ARBA00022737"/>
    </source>
</evidence>
<keyword evidence="1 5" id="KW-0768">Sushi</keyword>
<evidence type="ECO:0000256" key="4">
    <source>
        <dbReference type="ARBA" id="ARBA00023180"/>
    </source>
</evidence>
<dbReference type="InterPro" id="IPR050350">
    <property type="entry name" value="Compl-Cell_Adhes-Reg"/>
</dbReference>
<keyword evidence="2" id="KW-0677">Repeat</keyword>
<dbReference type="InterPro" id="IPR035976">
    <property type="entry name" value="Sushi/SCR/CCP_sf"/>
</dbReference>
<dbReference type="PANTHER" id="PTHR19325:SF575">
    <property type="entry name" value="LOCOMOTION-RELATED PROTEIN HIKARU GENKI"/>
    <property type="match status" value="1"/>
</dbReference>
<evidence type="ECO:0000256" key="1">
    <source>
        <dbReference type="ARBA" id="ARBA00022659"/>
    </source>
</evidence>
<dbReference type="AlphaFoldDB" id="A0AAD9KHQ1"/>
<protein>
    <recommendedName>
        <fullName evidence="6">Sushi domain-containing protein</fullName>
    </recommendedName>
</protein>
<accession>A0AAD9KHQ1</accession>
<evidence type="ECO:0000256" key="3">
    <source>
        <dbReference type="ARBA" id="ARBA00023157"/>
    </source>
</evidence>
<evidence type="ECO:0000256" key="5">
    <source>
        <dbReference type="PROSITE-ProRule" id="PRU00302"/>
    </source>
</evidence>
<sequence>MTCTYKGWNVKQVPQCKPKYCGQAPLINNGYVKSSTGVQFGDTVTYKCYGGYRALKDTITCRETGQWEDTPSCTATKCPQRPPINDGMKDTLFGDGVSYGSVVRFTCDDGYEVVGVRWSSVRRTERGLAVTRSSVRVRVTHTNSDVAHRKFVQLPRPL</sequence>
<feature type="domain" description="Sushi" evidence="6">
    <location>
        <begin position="19"/>
        <end position="75"/>
    </location>
</feature>
<dbReference type="SUPFAM" id="SSF57535">
    <property type="entry name" value="Complement control module/SCR domain"/>
    <property type="match status" value="2"/>
</dbReference>
<organism evidence="7 8">
    <name type="scientific">Ridgeia piscesae</name>
    <name type="common">Tubeworm</name>
    <dbReference type="NCBI Taxonomy" id="27915"/>
    <lineage>
        <taxon>Eukaryota</taxon>
        <taxon>Metazoa</taxon>
        <taxon>Spiralia</taxon>
        <taxon>Lophotrochozoa</taxon>
        <taxon>Annelida</taxon>
        <taxon>Polychaeta</taxon>
        <taxon>Sedentaria</taxon>
        <taxon>Canalipalpata</taxon>
        <taxon>Sabellida</taxon>
        <taxon>Siboglinidae</taxon>
        <taxon>Ridgeia</taxon>
    </lineage>
</organism>
<dbReference type="SMART" id="SM00032">
    <property type="entry name" value="CCP"/>
    <property type="match status" value="2"/>
</dbReference>
<gene>
    <name evidence="7" type="ORF">NP493_1041g00011</name>
</gene>
<dbReference type="Pfam" id="PF00084">
    <property type="entry name" value="Sushi"/>
    <property type="match status" value="2"/>
</dbReference>
<dbReference type="CDD" id="cd00033">
    <property type="entry name" value="CCP"/>
    <property type="match status" value="2"/>
</dbReference>
<evidence type="ECO:0000313" key="8">
    <source>
        <dbReference type="Proteomes" id="UP001209878"/>
    </source>
</evidence>
<keyword evidence="3" id="KW-1015">Disulfide bond</keyword>
<reference evidence="7" key="1">
    <citation type="journal article" date="2023" name="Mol. Biol. Evol.">
        <title>Third-Generation Sequencing Reveals the Adaptive Role of the Epigenome in Three Deep-Sea Polychaetes.</title>
        <authorList>
            <person name="Perez M."/>
            <person name="Aroh O."/>
            <person name="Sun Y."/>
            <person name="Lan Y."/>
            <person name="Juniper S.K."/>
            <person name="Young C.R."/>
            <person name="Angers B."/>
            <person name="Qian P.Y."/>
        </authorList>
    </citation>
    <scope>NUCLEOTIDE SEQUENCE</scope>
    <source>
        <strain evidence="7">R07B-5</strain>
    </source>
</reference>
<proteinExistence type="predicted"/>
<comment type="caution">
    <text evidence="5">Lacks conserved residue(s) required for the propagation of feature annotation.</text>
</comment>
<name>A0AAD9KHQ1_RIDPI</name>
<dbReference type="InterPro" id="IPR000436">
    <property type="entry name" value="Sushi_SCR_CCP_dom"/>
</dbReference>
<dbReference type="PANTHER" id="PTHR19325">
    <property type="entry name" value="COMPLEMENT COMPONENT-RELATED SUSHI DOMAIN-CONTAINING"/>
    <property type="match status" value="1"/>
</dbReference>
<evidence type="ECO:0000313" key="7">
    <source>
        <dbReference type="EMBL" id="KAK2171571.1"/>
    </source>
</evidence>
<keyword evidence="4" id="KW-0325">Glycoprotein</keyword>
<dbReference type="PROSITE" id="PS50923">
    <property type="entry name" value="SUSHI"/>
    <property type="match status" value="1"/>
</dbReference>
<keyword evidence="8" id="KW-1185">Reference proteome</keyword>